<accession>A0A2T3HPH5</accession>
<dbReference type="PANTHER" id="PTHR43433:SF5">
    <property type="entry name" value="AB HYDROLASE-1 DOMAIN-CONTAINING PROTEIN"/>
    <property type="match status" value="1"/>
</dbReference>
<dbReference type="SUPFAM" id="SSF53474">
    <property type="entry name" value="alpha/beta-Hydrolases"/>
    <property type="match status" value="1"/>
</dbReference>
<dbReference type="Pfam" id="PF00561">
    <property type="entry name" value="Abhydrolase_1"/>
    <property type="match status" value="1"/>
</dbReference>
<dbReference type="PRINTS" id="PR00111">
    <property type="entry name" value="ABHYDROLASE"/>
</dbReference>
<feature type="chain" id="PRO_5015643219" evidence="1">
    <location>
        <begin position="27"/>
        <end position="304"/>
    </location>
</feature>
<evidence type="ECO:0000256" key="1">
    <source>
        <dbReference type="SAM" id="SignalP"/>
    </source>
</evidence>
<feature type="domain" description="AB hydrolase-1" evidence="2">
    <location>
        <begin position="61"/>
        <end position="164"/>
    </location>
</feature>
<dbReference type="Proteomes" id="UP000240912">
    <property type="component" value="Unassembled WGS sequence"/>
</dbReference>
<evidence type="ECO:0000313" key="4">
    <source>
        <dbReference type="Proteomes" id="UP000240912"/>
    </source>
</evidence>
<dbReference type="RefSeq" id="WP_107214406.1">
    <property type="nucleotide sequence ID" value="NZ_KZ686268.1"/>
</dbReference>
<comment type="caution">
    <text evidence="3">The sequence shown here is derived from an EMBL/GenBank/DDBJ whole genome shotgun (WGS) entry which is preliminary data.</text>
</comment>
<protein>
    <submittedName>
        <fullName evidence="3">Alpha/beta hydrolase</fullName>
    </submittedName>
</protein>
<keyword evidence="3" id="KW-0378">Hydrolase</keyword>
<dbReference type="InterPro" id="IPR050471">
    <property type="entry name" value="AB_hydrolase"/>
</dbReference>
<dbReference type="GO" id="GO:0016787">
    <property type="term" value="F:hydrolase activity"/>
    <property type="evidence" value="ECO:0007669"/>
    <property type="project" value="UniProtKB-KW"/>
</dbReference>
<dbReference type="Gene3D" id="3.40.50.1820">
    <property type="entry name" value="alpha/beta hydrolase"/>
    <property type="match status" value="1"/>
</dbReference>
<dbReference type="AlphaFoldDB" id="A0A2T3HPH5"/>
<dbReference type="EMBL" id="PYLS01000004">
    <property type="protein sequence ID" value="PST84307.1"/>
    <property type="molecule type" value="Genomic_DNA"/>
</dbReference>
<evidence type="ECO:0000313" key="3">
    <source>
        <dbReference type="EMBL" id="PST84307.1"/>
    </source>
</evidence>
<evidence type="ECO:0000259" key="2">
    <source>
        <dbReference type="Pfam" id="PF00561"/>
    </source>
</evidence>
<name>A0A2T3HPH5_9SPHI</name>
<dbReference type="OrthoDB" id="2247630at2"/>
<dbReference type="PANTHER" id="PTHR43433">
    <property type="entry name" value="HYDROLASE, ALPHA/BETA FOLD FAMILY PROTEIN"/>
    <property type="match status" value="1"/>
</dbReference>
<organism evidence="3 4">
    <name type="scientific">Pedobacter yulinensis</name>
    <dbReference type="NCBI Taxonomy" id="2126353"/>
    <lineage>
        <taxon>Bacteria</taxon>
        <taxon>Pseudomonadati</taxon>
        <taxon>Bacteroidota</taxon>
        <taxon>Sphingobacteriia</taxon>
        <taxon>Sphingobacteriales</taxon>
        <taxon>Sphingobacteriaceae</taxon>
        <taxon>Pedobacter</taxon>
    </lineage>
</organism>
<keyword evidence="4" id="KW-1185">Reference proteome</keyword>
<sequence>MKTLKFNTAALYLVGSLLFLHSFTFAQQKRPAQTARTGAKSGYAAVNGLKMYYEIQGTGAPVVLLHGSFMTISLNWQELMPKLAANRQVIAVELQGHGHTADMDRPITYENLADDVSALLRHLKIAKADIIGYSLGASAALQMVLRHPEQVRKLVMISGVFRNNGWLPEVEASFPSITADMFKGTPLETEYKKKNPDPGHWPQFVKRAIEMDTKPYDWGADKIRQTKAPFFIIVGDADGVQHEHAVEMYRLKGGGKMGDIAGIPESRLAILPASSHVGIIAQTRYLLPMINDFLDGTPQPRASF</sequence>
<dbReference type="InterPro" id="IPR000073">
    <property type="entry name" value="AB_hydrolase_1"/>
</dbReference>
<feature type="signal peptide" evidence="1">
    <location>
        <begin position="1"/>
        <end position="26"/>
    </location>
</feature>
<keyword evidence="1" id="KW-0732">Signal</keyword>
<reference evidence="3 4" key="1">
    <citation type="submission" date="2018-03" db="EMBL/GenBank/DDBJ databases">
        <authorList>
            <person name="Keele B.F."/>
        </authorList>
    </citation>
    <scope>NUCLEOTIDE SEQUENCE [LARGE SCALE GENOMIC DNA]</scope>
    <source>
        <strain evidence="3 4">YL28-9</strain>
    </source>
</reference>
<gene>
    <name evidence="3" type="ORF">C7T94_06215</name>
</gene>
<proteinExistence type="predicted"/>
<dbReference type="InterPro" id="IPR029058">
    <property type="entry name" value="AB_hydrolase_fold"/>
</dbReference>